<accession>A0A544TH41</accession>
<dbReference type="PANTHER" id="PTHR41283">
    <property type="entry name" value="AMINOGLYCOSIDE PHOSPHOTRANSFERASE"/>
    <property type="match status" value="1"/>
</dbReference>
<dbReference type="OrthoDB" id="334783at2"/>
<name>A0A544TH41_9BACI</name>
<dbReference type="Proteomes" id="UP000317316">
    <property type="component" value="Unassembled WGS sequence"/>
</dbReference>
<gene>
    <name evidence="2" type="ORF">FG382_00880</name>
</gene>
<keyword evidence="2" id="KW-0808">Transferase</keyword>
<dbReference type="EMBL" id="VDGH01000001">
    <property type="protein sequence ID" value="TQR16748.1"/>
    <property type="molecule type" value="Genomic_DNA"/>
</dbReference>
<dbReference type="GO" id="GO:0016740">
    <property type="term" value="F:transferase activity"/>
    <property type="evidence" value="ECO:0007669"/>
    <property type="project" value="UniProtKB-KW"/>
</dbReference>
<reference evidence="2 3" key="1">
    <citation type="submission" date="2019-05" db="EMBL/GenBank/DDBJ databases">
        <title>Psychrobacillus vulpis sp. nov., a new species isolated from feces of a red fox that inhabits in The Tablas de Daimiel Natural Park, Albacete, Spain.</title>
        <authorList>
            <person name="Rodriguez M."/>
            <person name="Reina J.C."/>
            <person name="Bejar V."/>
            <person name="Llamas I."/>
        </authorList>
    </citation>
    <scope>NUCLEOTIDE SEQUENCE [LARGE SCALE GENOMIC DNA]</scope>
    <source>
        <strain evidence="2 3">NEAU-3TGS17</strain>
    </source>
</reference>
<protein>
    <submittedName>
        <fullName evidence="2">Aminoglycoside phosphotransferase family protein</fullName>
    </submittedName>
</protein>
<keyword evidence="3" id="KW-1185">Reference proteome</keyword>
<sequence length="300" mass="35322">MNRGRLMEKPNIPFLNKCTIFQFIEEGFSDDEKWCVDHTYLLRISGHGNVQKLKKQAEIINEVHALDSHIPFVHEVGVVDEKAYMILDYISGDNGEIALPLKNETEQYNIGSQVGKTLKRLHSVHAPASHQTWEETWRNRVERLATPFTEIVKENSHYECVIPFIEHNLHLLKNRPNCVQHYDFHPGNILVEEDRFTGLIDMQKITYADPINEFYKMEYFNVPISRTYSKGVLDGYHDHQPIPLSFWQLHRLYAAIHIISAEVWGHEVAVKQRDKFQKYTRFTLDQFGDFKLLIPKWYNK</sequence>
<dbReference type="PANTHER" id="PTHR41283:SF1">
    <property type="entry name" value="AMINOGLYCOSIDE PHOSPHOTRANSFERASE DOMAIN-CONTAINING PROTEIN"/>
    <property type="match status" value="1"/>
</dbReference>
<feature type="domain" description="Aminoglycoside phosphotransferase" evidence="1">
    <location>
        <begin position="22"/>
        <end position="237"/>
    </location>
</feature>
<dbReference type="AlphaFoldDB" id="A0A544TH41"/>
<dbReference type="InterPro" id="IPR002575">
    <property type="entry name" value="Aminoglycoside_PTrfase"/>
</dbReference>
<evidence type="ECO:0000259" key="1">
    <source>
        <dbReference type="Pfam" id="PF01636"/>
    </source>
</evidence>
<evidence type="ECO:0000313" key="2">
    <source>
        <dbReference type="EMBL" id="TQR16748.1"/>
    </source>
</evidence>
<dbReference type="Pfam" id="PF01636">
    <property type="entry name" value="APH"/>
    <property type="match status" value="1"/>
</dbReference>
<dbReference type="Gene3D" id="3.90.1200.10">
    <property type="match status" value="1"/>
</dbReference>
<comment type="caution">
    <text evidence="2">The sequence shown here is derived from an EMBL/GenBank/DDBJ whole genome shotgun (WGS) entry which is preliminary data.</text>
</comment>
<proteinExistence type="predicted"/>
<evidence type="ECO:0000313" key="3">
    <source>
        <dbReference type="Proteomes" id="UP000317316"/>
    </source>
</evidence>
<organism evidence="2 3">
    <name type="scientific">Psychrobacillus lasiicapitis</name>
    <dbReference type="NCBI Taxonomy" id="1636719"/>
    <lineage>
        <taxon>Bacteria</taxon>
        <taxon>Bacillati</taxon>
        <taxon>Bacillota</taxon>
        <taxon>Bacilli</taxon>
        <taxon>Bacillales</taxon>
        <taxon>Bacillaceae</taxon>
        <taxon>Psychrobacillus</taxon>
    </lineage>
</organism>
<dbReference type="SUPFAM" id="SSF56112">
    <property type="entry name" value="Protein kinase-like (PK-like)"/>
    <property type="match status" value="1"/>
</dbReference>
<dbReference type="InterPro" id="IPR011009">
    <property type="entry name" value="Kinase-like_dom_sf"/>
</dbReference>